<dbReference type="Proteomes" id="UP000781932">
    <property type="component" value="Unassembled WGS sequence"/>
</dbReference>
<evidence type="ECO:0000313" key="1">
    <source>
        <dbReference type="EMBL" id="KAF9874305.1"/>
    </source>
</evidence>
<reference evidence="1" key="1">
    <citation type="submission" date="2020-03" db="EMBL/GenBank/DDBJ databases">
        <authorList>
            <person name="He L."/>
        </authorList>
    </citation>
    <scope>NUCLEOTIDE SEQUENCE</scope>
    <source>
        <strain evidence="1">CkLH20</strain>
    </source>
</reference>
<evidence type="ECO:0000313" key="2">
    <source>
        <dbReference type="Proteomes" id="UP000781932"/>
    </source>
</evidence>
<organism evidence="1 2">
    <name type="scientific">Colletotrichum karsti</name>
    <dbReference type="NCBI Taxonomy" id="1095194"/>
    <lineage>
        <taxon>Eukaryota</taxon>
        <taxon>Fungi</taxon>
        <taxon>Dikarya</taxon>
        <taxon>Ascomycota</taxon>
        <taxon>Pezizomycotina</taxon>
        <taxon>Sordariomycetes</taxon>
        <taxon>Hypocreomycetidae</taxon>
        <taxon>Glomerellales</taxon>
        <taxon>Glomerellaceae</taxon>
        <taxon>Colletotrichum</taxon>
        <taxon>Colletotrichum boninense species complex</taxon>
    </lineage>
</organism>
<dbReference type="RefSeq" id="XP_038743766.1">
    <property type="nucleotide sequence ID" value="XM_038891003.1"/>
</dbReference>
<sequence>MPGSLPQMSLRIREPFKNDIDSNIGYDASASRMMLPHHATCAAIAETATIWTSAVTISERKDKNWVRGSDQIVRSTHDVAALQTRCQVSFFDPNRTTSNAVVFPNVLHEDTIDQNYTIEHPSIQRFVQNLDRSVPELLFLDADSTGELAKNVSVGAVIAIPFEEGKLALYGCLTNALWTSNEIRVTGDHHIGFKDQAPSPHKWLAG</sequence>
<dbReference type="AlphaFoldDB" id="A0A9P6LJ00"/>
<protein>
    <submittedName>
        <fullName evidence="1">Uncharacterized protein</fullName>
    </submittedName>
</protein>
<keyword evidence="2" id="KW-1185">Reference proteome</keyword>
<gene>
    <name evidence="1" type="ORF">CkaCkLH20_08288</name>
</gene>
<dbReference type="GeneID" id="62164077"/>
<dbReference type="EMBL" id="JAATWM020000027">
    <property type="protein sequence ID" value="KAF9874305.1"/>
    <property type="molecule type" value="Genomic_DNA"/>
</dbReference>
<comment type="caution">
    <text evidence="1">The sequence shown here is derived from an EMBL/GenBank/DDBJ whole genome shotgun (WGS) entry which is preliminary data.</text>
</comment>
<name>A0A9P6LJ00_9PEZI</name>
<reference evidence="1" key="2">
    <citation type="submission" date="2020-11" db="EMBL/GenBank/DDBJ databases">
        <title>Whole genome sequencing of Colletotrichum sp.</title>
        <authorList>
            <person name="Li H."/>
        </authorList>
    </citation>
    <scope>NUCLEOTIDE SEQUENCE</scope>
    <source>
        <strain evidence="1">CkLH20</strain>
    </source>
</reference>
<accession>A0A9P6LJ00</accession>
<proteinExistence type="predicted"/>